<proteinExistence type="predicted"/>
<sequence length="88" mass="10723">MRPLVIWLCRNCHDDLEWLIPHHQRKDRGFYFRVILAFLEIDCPIELTPEQRVLEILPTLRQLNDQEQFEMVTPSAQLWEEIFFANQE</sequence>
<dbReference type="Proteomes" id="UP000230431">
    <property type="component" value="Unassembled WGS sequence"/>
</dbReference>
<evidence type="ECO:0000313" key="2">
    <source>
        <dbReference type="Proteomes" id="UP000230431"/>
    </source>
</evidence>
<evidence type="ECO:0000313" key="1">
    <source>
        <dbReference type="EMBL" id="PIR45901.1"/>
    </source>
</evidence>
<comment type="caution">
    <text evidence="1">The sequence shown here is derived from an EMBL/GenBank/DDBJ whole genome shotgun (WGS) entry which is preliminary data.</text>
</comment>
<dbReference type="AlphaFoldDB" id="A0A2H0RH70"/>
<protein>
    <submittedName>
        <fullName evidence="1">Uncharacterized protein</fullName>
    </submittedName>
</protein>
<reference evidence="1 2" key="1">
    <citation type="submission" date="2017-09" db="EMBL/GenBank/DDBJ databases">
        <title>Depth-based differentiation of microbial function through sediment-hosted aquifers and enrichment of novel symbionts in the deep terrestrial subsurface.</title>
        <authorList>
            <person name="Probst A.J."/>
            <person name="Ladd B."/>
            <person name="Jarett J.K."/>
            <person name="Geller-Mcgrath D.E."/>
            <person name="Sieber C.M."/>
            <person name="Emerson J.B."/>
            <person name="Anantharaman K."/>
            <person name="Thomas B.C."/>
            <person name="Malmstrom R."/>
            <person name="Stieglmeier M."/>
            <person name="Klingl A."/>
            <person name="Woyke T."/>
            <person name="Ryan C.M."/>
            <person name="Banfield J.F."/>
        </authorList>
    </citation>
    <scope>NUCLEOTIDE SEQUENCE [LARGE SCALE GENOMIC DNA]</scope>
    <source>
        <strain evidence="1">CG10_big_fil_rev_8_21_14_0_10_49_38</strain>
    </source>
</reference>
<name>A0A2H0RH70_9BACT</name>
<accession>A0A2H0RH70</accession>
<organism evidence="1 2">
    <name type="scientific">Candidatus Vogelbacteria bacterium CG10_big_fil_rev_8_21_14_0_10_49_38</name>
    <dbReference type="NCBI Taxonomy" id="1975043"/>
    <lineage>
        <taxon>Bacteria</taxon>
        <taxon>Candidatus Vogeliibacteriota</taxon>
    </lineage>
</organism>
<dbReference type="EMBL" id="PCYK01000021">
    <property type="protein sequence ID" value="PIR45901.1"/>
    <property type="molecule type" value="Genomic_DNA"/>
</dbReference>
<gene>
    <name evidence="1" type="ORF">COV08_02615</name>
</gene>